<evidence type="ECO:0000256" key="4">
    <source>
        <dbReference type="ARBA" id="ARBA00023163"/>
    </source>
</evidence>
<gene>
    <name evidence="9" type="ORF">EDD59_10286</name>
</gene>
<sequence length="525" mass="60342">MLKTLLVDDDYLVRSYLKILPAWTAAGFEIAADVRDGEEALKVLEEQQIDLIVTDITMPLMDGIELIRKVRRRDKNTYIIALSCHDDFEYVKEAMKLGADEYVLKNTLEDDTLRPILLQAKEKIHCQQTEITEGSGGKRLELLSDDSEFLFFNKALSEGTGDKETEEMRQNMGIPFSFYNCAVVSIVMEGAGEHEEQWFDLDMEQYFRKFRNRLYEALKKFQGTAEFTGEIVYLGMGTFCCFLDLSEECKSSVMRQRLIQTATSCFRICRNEPYSFRLGASDVCMGAKSLRQAYQQSREALKAGFYEEKQILYYDGEREVSRELPEKARKLLRQTESLMYKRGKEAFLSACLDACKAFEEERTAGKLVVQWLQTLEELLGKDKHDHHPVRNIQQVYEILNRLMEEEKDDSKAAIPEHVSEAVRVAAEFAWKHYHEHIGLSEAAEAAGVNASYLSYLFSQEMGVGFSAFLLNQRISQARKLLVKTSLSVKEIASKSGFNDYQYFSKIFKKQVGLSPVRYRQTSSKN</sequence>
<evidence type="ECO:0000313" key="9">
    <source>
        <dbReference type="EMBL" id="TCS82222.1"/>
    </source>
</evidence>
<organism evidence="9 10">
    <name type="scientific">Muricomes intestini</name>
    <dbReference type="NCBI Taxonomy" id="1796634"/>
    <lineage>
        <taxon>Bacteria</taxon>
        <taxon>Bacillati</taxon>
        <taxon>Bacillota</taxon>
        <taxon>Clostridia</taxon>
        <taxon>Lachnospirales</taxon>
        <taxon>Lachnospiraceae</taxon>
        <taxon>Muricomes</taxon>
    </lineage>
</organism>
<dbReference type="AlphaFoldDB" id="A0A4V2USP4"/>
<evidence type="ECO:0000259" key="8">
    <source>
        <dbReference type="PROSITE" id="PS50110"/>
    </source>
</evidence>
<dbReference type="SUPFAM" id="SSF52172">
    <property type="entry name" value="CheY-like"/>
    <property type="match status" value="1"/>
</dbReference>
<dbReference type="GO" id="GO:0000160">
    <property type="term" value="P:phosphorelay signal transduction system"/>
    <property type="evidence" value="ECO:0007669"/>
    <property type="project" value="InterPro"/>
</dbReference>
<dbReference type="Pfam" id="PF12833">
    <property type="entry name" value="HTH_18"/>
    <property type="match status" value="1"/>
</dbReference>
<proteinExistence type="predicted"/>
<dbReference type="PROSITE" id="PS00041">
    <property type="entry name" value="HTH_ARAC_FAMILY_1"/>
    <property type="match status" value="1"/>
</dbReference>
<comment type="caution">
    <text evidence="9">The sequence shown here is derived from an EMBL/GenBank/DDBJ whole genome shotgun (WGS) entry which is preliminary data.</text>
</comment>
<comment type="function">
    <text evidence="5">May play the central regulatory role in sporulation. It may be an element of the effector pathway responsible for the activation of sporulation genes in response to nutritional stress. Spo0A may act in concert with spo0H (a sigma factor) to control the expression of some genes that are critical to the sporulation process.</text>
</comment>
<dbReference type="CDD" id="cd17536">
    <property type="entry name" value="REC_YesN-like"/>
    <property type="match status" value="1"/>
</dbReference>
<feature type="modified residue" description="4-aspartylphosphate" evidence="6">
    <location>
        <position position="55"/>
    </location>
</feature>
<dbReference type="InterPro" id="IPR011006">
    <property type="entry name" value="CheY-like_superfamily"/>
</dbReference>
<evidence type="ECO:0000256" key="3">
    <source>
        <dbReference type="ARBA" id="ARBA00023125"/>
    </source>
</evidence>
<reference evidence="9 10" key="1">
    <citation type="submission" date="2019-03" db="EMBL/GenBank/DDBJ databases">
        <title>Genomic Encyclopedia of Type Strains, Phase IV (KMG-IV): sequencing the most valuable type-strain genomes for metagenomic binning, comparative biology and taxonomic classification.</title>
        <authorList>
            <person name="Goeker M."/>
        </authorList>
    </citation>
    <scope>NUCLEOTIDE SEQUENCE [LARGE SCALE GENOMIC DNA]</scope>
    <source>
        <strain evidence="9 10">DSM 29489</strain>
    </source>
</reference>
<evidence type="ECO:0000313" key="10">
    <source>
        <dbReference type="Proteomes" id="UP000295726"/>
    </source>
</evidence>
<keyword evidence="3" id="KW-0238">DNA-binding</keyword>
<keyword evidence="10" id="KW-1185">Reference proteome</keyword>
<accession>A0A4V2USP4</accession>
<dbReference type="Gene3D" id="3.40.50.2300">
    <property type="match status" value="1"/>
</dbReference>
<dbReference type="PROSITE" id="PS01124">
    <property type="entry name" value="HTH_ARAC_FAMILY_2"/>
    <property type="match status" value="1"/>
</dbReference>
<dbReference type="InterPro" id="IPR020449">
    <property type="entry name" value="Tscrpt_reg_AraC-type_HTH"/>
</dbReference>
<dbReference type="PRINTS" id="PR00032">
    <property type="entry name" value="HTHARAC"/>
</dbReference>
<evidence type="ECO:0000256" key="1">
    <source>
        <dbReference type="ARBA" id="ARBA00018672"/>
    </source>
</evidence>
<evidence type="ECO:0000259" key="7">
    <source>
        <dbReference type="PROSITE" id="PS01124"/>
    </source>
</evidence>
<dbReference type="PANTHER" id="PTHR43280">
    <property type="entry name" value="ARAC-FAMILY TRANSCRIPTIONAL REGULATOR"/>
    <property type="match status" value="1"/>
</dbReference>
<dbReference type="SUPFAM" id="SSF46689">
    <property type="entry name" value="Homeodomain-like"/>
    <property type="match status" value="2"/>
</dbReference>
<feature type="domain" description="Response regulatory" evidence="8">
    <location>
        <begin position="3"/>
        <end position="120"/>
    </location>
</feature>
<dbReference type="Pfam" id="PF00072">
    <property type="entry name" value="Response_reg"/>
    <property type="match status" value="1"/>
</dbReference>
<dbReference type="EMBL" id="SLZZ01000002">
    <property type="protein sequence ID" value="TCS82222.1"/>
    <property type="molecule type" value="Genomic_DNA"/>
</dbReference>
<evidence type="ECO:0000256" key="6">
    <source>
        <dbReference type="PROSITE-ProRule" id="PRU00169"/>
    </source>
</evidence>
<dbReference type="GO" id="GO:0003700">
    <property type="term" value="F:DNA-binding transcription factor activity"/>
    <property type="evidence" value="ECO:0007669"/>
    <property type="project" value="InterPro"/>
</dbReference>
<dbReference type="Gene3D" id="1.10.10.60">
    <property type="entry name" value="Homeodomain-like"/>
    <property type="match status" value="2"/>
</dbReference>
<feature type="domain" description="HTH araC/xylS-type" evidence="7">
    <location>
        <begin position="423"/>
        <end position="521"/>
    </location>
</feature>
<evidence type="ECO:0000256" key="5">
    <source>
        <dbReference type="ARBA" id="ARBA00024867"/>
    </source>
</evidence>
<keyword evidence="2" id="KW-0805">Transcription regulation</keyword>
<evidence type="ECO:0000256" key="2">
    <source>
        <dbReference type="ARBA" id="ARBA00023015"/>
    </source>
</evidence>
<keyword evidence="4" id="KW-0804">Transcription</keyword>
<dbReference type="RefSeq" id="WP_132378380.1">
    <property type="nucleotide sequence ID" value="NZ_DAIPCY010000007.1"/>
</dbReference>
<name>A0A4V2USP4_9FIRM</name>
<dbReference type="InterPro" id="IPR018060">
    <property type="entry name" value="HTH_AraC"/>
</dbReference>
<dbReference type="Proteomes" id="UP000295726">
    <property type="component" value="Unassembled WGS sequence"/>
</dbReference>
<protein>
    <recommendedName>
        <fullName evidence="1">Stage 0 sporulation protein A homolog</fullName>
    </recommendedName>
</protein>
<dbReference type="PANTHER" id="PTHR43280:SF2">
    <property type="entry name" value="HTH-TYPE TRANSCRIPTIONAL REGULATOR EXSA"/>
    <property type="match status" value="1"/>
</dbReference>
<dbReference type="PROSITE" id="PS50110">
    <property type="entry name" value="RESPONSE_REGULATORY"/>
    <property type="match status" value="1"/>
</dbReference>
<keyword evidence="6" id="KW-0597">Phosphoprotein</keyword>
<dbReference type="GO" id="GO:0043565">
    <property type="term" value="F:sequence-specific DNA binding"/>
    <property type="evidence" value="ECO:0007669"/>
    <property type="project" value="InterPro"/>
</dbReference>
<dbReference type="InterPro" id="IPR001789">
    <property type="entry name" value="Sig_transdc_resp-reg_receiver"/>
</dbReference>
<dbReference type="InterPro" id="IPR018062">
    <property type="entry name" value="HTH_AraC-typ_CS"/>
</dbReference>
<dbReference type="OrthoDB" id="9794370at2"/>
<dbReference type="SMART" id="SM00448">
    <property type="entry name" value="REC"/>
    <property type="match status" value="1"/>
</dbReference>
<dbReference type="SMART" id="SM00342">
    <property type="entry name" value="HTH_ARAC"/>
    <property type="match status" value="1"/>
</dbReference>
<dbReference type="InterPro" id="IPR009057">
    <property type="entry name" value="Homeodomain-like_sf"/>
</dbReference>